<proteinExistence type="predicted"/>
<keyword evidence="2" id="KW-1185">Reference proteome</keyword>
<dbReference type="STRING" id="1122169.Lsha_1112"/>
<dbReference type="AlphaFoldDB" id="A0A0W0YZV6"/>
<reference evidence="1 2" key="1">
    <citation type="submission" date="2015-11" db="EMBL/GenBank/DDBJ databases">
        <title>Genomic analysis of 38 Legionella species identifies large and diverse effector repertoires.</title>
        <authorList>
            <person name="Burstein D."/>
            <person name="Amaro F."/>
            <person name="Zusman T."/>
            <person name="Lifshitz Z."/>
            <person name="Cohen O."/>
            <person name="Gilbert J.A."/>
            <person name="Pupko T."/>
            <person name="Shuman H.A."/>
            <person name="Segal G."/>
        </authorList>
    </citation>
    <scope>NUCLEOTIDE SEQUENCE [LARGE SCALE GENOMIC DNA]</scope>
    <source>
        <strain evidence="1 2">ATCC 49655</strain>
    </source>
</reference>
<accession>A0A0W0YZV6</accession>
<name>A0A0W0YZV6_9GAMM</name>
<organism evidence="1 2">
    <name type="scientific">Legionella shakespearei DSM 23087</name>
    <dbReference type="NCBI Taxonomy" id="1122169"/>
    <lineage>
        <taxon>Bacteria</taxon>
        <taxon>Pseudomonadati</taxon>
        <taxon>Pseudomonadota</taxon>
        <taxon>Gammaproteobacteria</taxon>
        <taxon>Legionellales</taxon>
        <taxon>Legionellaceae</taxon>
        <taxon>Legionella</taxon>
    </lineage>
</organism>
<evidence type="ECO:0000313" key="2">
    <source>
        <dbReference type="Proteomes" id="UP000054600"/>
    </source>
</evidence>
<protein>
    <submittedName>
        <fullName evidence="1">Uncharacterized protein</fullName>
    </submittedName>
</protein>
<comment type="caution">
    <text evidence="1">The sequence shown here is derived from an EMBL/GenBank/DDBJ whole genome shotgun (WGS) entry which is preliminary data.</text>
</comment>
<sequence length="51" mass="6141">MLAEFKRYFTERTYNRYKNEAASEKQQTERSIKESLIVLEANKEKSYDTDS</sequence>
<evidence type="ECO:0000313" key="1">
    <source>
        <dbReference type="EMBL" id="KTD62412.1"/>
    </source>
</evidence>
<dbReference type="EMBL" id="LNYW01000033">
    <property type="protein sequence ID" value="KTD62412.1"/>
    <property type="molecule type" value="Genomic_DNA"/>
</dbReference>
<dbReference type="RefSeq" id="WP_018577938.1">
    <property type="nucleotide sequence ID" value="NZ_KB892415.1"/>
</dbReference>
<dbReference type="PATRIC" id="fig|1122169.6.peg.1283"/>
<dbReference type="Proteomes" id="UP000054600">
    <property type="component" value="Unassembled WGS sequence"/>
</dbReference>
<gene>
    <name evidence="1" type="ORF">Lsha_1112</name>
</gene>